<organism evidence="3 4">
    <name type="scientific">Micromonospora viridifaciens</name>
    <dbReference type="NCBI Taxonomy" id="1881"/>
    <lineage>
        <taxon>Bacteria</taxon>
        <taxon>Bacillati</taxon>
        <taxon>Actinomycetota</taxon>
        <taxon>Actinomycetes</taxon>
        <taxon>Micromonosporales</taxon>
        <taxon>Micromonosporaceae</taxon>
        <taxon>Micromonospora</taxon>
    </lineage>
</organism>
<dbReference type="EMBL" id="LT607411">
    <property type="protein sequence ID" value="SCF14765.1"/>
    <property type="molecule type" value="Genomic_DNA"/>
</dbReference>
<keyword evidence="4" id="KW-1185">Reference proteome</keyword>
<dbReference type="InterPro" id="IPR029058">
    <property type="entry name" value="AB_hydrolase_fold"/>
</dbReference>
<dbReference type="Gene3D" id="3.40.50.1820">
    <property type="entry name" value="alpha/beta hydrolase"/>
    <property type="match status" value="1"/>
</dbReference>
<dbReference type="GO" id="GO:0016787">
    <property type="term" value="F:hydrolase activity"/>
    <property type="evidence" value="ECO:0007669"/>
    <property type="project" value="UniProtKB-KW"/>
</dbReference>
<feature type="region of interest" description="Disordered" evidence="1">
    <location>
        <begin position="85"/>
        <end position="175"/>
    </location>
</feature>
<reference evidence="4" key="1">
    <citation type="submission" date="2016-06" db="EMBL/GenBank/DDBJ databases">
        <authorList>
            <person name="Varghese N."/>
            <person name="Submissions Spin"/>
        </authorList>
    </citation>
    <scope>NUCLEOTIDE SEQUENCE [LARGE SCALE GENOMIC DNA]</scope>
    <source>
        <strain evidence="4">DSM 43909</strain>
    </source>
</reference>
<proteinExistence type="predicted"/>
<sequence>MNALRAIEAHPDRIAAAAVFHAGRLVTDAPDSPQLAVGAVTGELYFGHADQDPSMTAEQIATLEKALDAAGVAYLTRCIRAPRTATASPTPRYTTSGPASATGRPCSICSTGRSAADPGASRRPGDGPAGRLGSRTDPVAAGPVPERIRLTPGGRATERKLAPATVRPGRLASRP</sequence>
<evidence type="ECO:0000313" key="4">
    <source>
        <dbReference type="Proteomes" id="UP000198242"/>
    </source>
</evidence>
<accession>A0A1C4Y209</accession>
<dbReference type="SUPFAM" id="SSF53474">
    <property type="entry name" value="alpha/beta-Hydrolases"/>
    <property type="match status" value="1"/>
</dbReference>
<evidence type="ECO:0000259" key="2">
    <source>
        <dbReference type="Pfam" id="PF01738"/>
    </source>
</evidence>
<name>A0A1C4Y209_MICVI</name>
<evidence type="ECO:0000313" key="3">
    <source>
        <dbReference type="EMBL" id="SCF14765.1"/>
    </source>
</evidence>
<feature type="compositionally biased region" description="Polar residues" evidence="1">
    <location>
        <begin position="85"/>
        <end position="99"/>
    </location>
</feature>
<keyword evidence="3" id="KW-0378">Hydrolase</keyword>
<dbReference type="Pfam" id="PF01738">
    <property type="entry name" value="DLH"/>
    <property type="match status" value="1"/>
</dbReference>
<dbReference type="Proteomes" id="UP000198242">
    <property type="component" value="Chromosome I"/>
</dbReference>
<dbReference type="InterPro" id="IPR002925">
    <property type="entry name" value="Dienelactn_hydro"/>
</dbReference>
<gene>
    <name evidence="3" type="ORF">GA0074695_3796</name>
</gene>
<feature type="domain" description="Dienelactone hydrolase" evidence="2">
    <location>
        <begin position="9"/>
        <end position="74"/>
    </location>
</feature>
<dbReference type="AlphaFoldDB" id="A0A1C4Y209"/>
<evidence type="ECO:0000256" key="1">
    <source>
        <dbReference type="SAM" id="MobiDB-lite"/>
    </source>
</evidence>
<protein>
    <submittedName>
        <fullName evidence="3">Dienelactone hydrolase family protein</fullName>
    </submittedName>
</protein>